<dbReference type="PRINTS" id="PR00413">
    <property type="entry name" value="HADHALOGNASE"/>
</dbReference>
<reference evidence="1 2" key="1">
    <citation type="submission" date="2016-02" db="EMBL/GenBank/DDBJ databases">
        <title>Complete genome sequence of Halocynthiibacter arcticus PAMC 20958t from arctic marine sediment.</title>
        <authorList>
            <person name="Lee Y.M."/>
            <person name="Baek K."/>
            <person name="Lee H.K."/>
            <person name="Shin S.C."/>
        </authorList>
    </citation>
    <scope>NUCLEOTIDE SEQUENCE [LARGE SCALE GENOMIC DNA]</scope>
    <source>
        <strain evidence="1">PAMC 20958</strain>
    </source>
</reference>
<gene>
    <name evidence="1" type="ORF">RC74_02005</name>
</gene>
<dbReference type="InterPro" id="IPR036412">
    <property type="entry name" value="HAD-like_sf"/>
</dbReference>
<dbReference type="AlphaFoldDB" id="A0A126UVV3"/>
<dbReference type="RefSeq" id="WP_039002682.1">
    <property type="nucleotide sequence ID" value="NZ_CP014327.1"/>
</dbReference>
<dbReference type="KEGG" id="hat:RC74_02005"/>
<dbReference type="Gene3D" id="1.10.150.240">
    <property type="entry name" value="Putative phosphatase, domain 2"/>
    <property type="match status" value="1"/>
</dbReference>
<dbReference type="PANTHER" id="PTHR18901">
    <property type="entry name" value="2-DEOXYGLUCOSE-6-PHOSPHATE PHOSPHATASE 2"/>
    <property type="match status" value="1"/>
</dbReference>
<dbReference type="PANTHER" id="PTHR18901:SF38">
    <property type="entry name" value="PSEUDOURIDINE-5'-PHOSPHATASE"/>
    <property type="match status" value="1"/>
</dbReference>
<proteinExistence type="predicted"/>
<dbReference type="Pfam" id="PF13419">
    <property type="entry name" value="HAD_2"/>
    <property type="match status" value="1"/>
</dbReference>
<dbReference type="InterPro" id="IPR023198">
    <property type="entry name" value="PGP-like_dom2"/>
</dbReference>
<dbReference type="NCBIfam" id="TIGR01509">
    <property type="entry name" value="HAD-SF-IA-v3"/>
    <property type="match status" value="1"/>
</dbReference>
<accession>A0A126UVV3</accession>
<sequence>MSLRGAIFDMDGLLLDTERLTILCYQRAADDVGLIDFEPVLLGLIGVRRKESEDILRARIDDLAIFEAFLEKSTANSAAIKIEDIPIKAGAVELLKGLKEKGLPCAVATSTQTEKARHHLEVSGLLGFFETVTGGDQVVSPKPAPDIYLRAAKSLGLGATDCAAFEDSDPGTRAAVASGARVVQVPDILQPSPEVRALGHVIAPTLLLGATQIGLI</sequence>
<dbReference type="EMBL" id="CP014327">
    <property type="protein sequence ID" value="AML50203.1"/>
    <property type="molecule type" value="Genomic_DNA"/>
</dbReference>
<dbReference type="InterPro" id="IPR041492">
    <property type="entry name" value="HAD_2"/>
</dbReference>
<dbReference type="SFLD" id="SFLDS00003">
    <property type="entry name" value="Haloacid_Dehalogenase"/>
    <property type="match status" value="1"/>
</dbReference>
<evidence type="ECO:0000313" key="2">
    <source>
        <dbReference type="Proteomes" id="UP000070371"/>
    </source>
</evidence>
<dbReference type="Gene3D" id="3.40.50.1000">
    <property type="entry name" value="HAD superfamily/HAD-like"/>
    <property type="match status" value="1"/>
</dbReference>
<protein>
    <recommendedName>
        <fullName evidence="3">HAD family phosphatase</fullName>
    </recommendedName>
</protein>
<dbReference type="InterPro" id="IPR023214">
    <property type="entry name" value="HAD_sf"/>
</dbReference>
<name>A0A126UVV3_9RHOB</name>
<keyword evidence="2" id="KW-1185">Reference proteome</keyword>
<dbReference type="InterPro" id="IPR006439">
    <property type="entry name" value="HAD-SF_hydro_IA"/>
</dbReference>
<evidence type="ECO:0008006" key="3">
    <source>
        <dbReference type="Google" id="ProtNLM"/>
    </source>
</evidence>
<dbReference type="Proteomes" id="UP000070371">
    <property type="component" value="Chromosome"/>
</dbReference>
<evidence type="ECO:0000313" key="1">
    <source>
        <dbReference type="EMBL" id="AML50203.1"/>
    </source>
</evidence>
<dbReference type="STRING" id="1579316.RC74_02005"/>
<dbReference type="SFLD" id="SFLDG01129">
    <property type="entry name" value="C1.5:_HAD__Beta-PGM__Phosphata"/>
    <property type="match status" value="1"/>
</dbReference>
<dbReference type="SUPFAM" id="SSF56784">
    <property type="entry name" value="HAD-like"/>
    <property type="match status" value="1"/>
</dbReference>
<organism evidence="1 2">
    <name type="scientific">Falsihalocynthiibacter arcticus</name>
    <dbReference type="NCBI Taxonomy" id="1579316"/>
    <lineage>
        <taxon>Bacteria</taxon>
        <taxon>Pseudomonadati</taxon>
        <taxon>Pseudomonadota</taxon>
        <taxon>Alphaproteobacteria</taxon>
        <taxon>Rhodobacterales</taxon>
        <taxon>Roseobacteraceae</taxon>
        <taxon>Falsihalocynthiibacter</taxon>
    </lineage>
</organism>